<evidence type="ECO:0000256" key="5">
    <source>
        <dbReference type="ARBA" id="ARBA00022553"/>
    </source>
</evidence>
<evidence type="ECO:0000313" key="17">
    <source>
        <dbReference type="Proteomes" id="UP000260351"/>
    </source>
</evidence>
<keyword evidence="6" id="KW-0808">Transferase</keyword>
<dbReference type="CDD" id="cd00156">
    <property type="entry name" value="REC"/>
    <property type="match status" value="1"/>
</dbReference>
<dbReference type="InterPro" id="IPR001734">
    <property type="entry name" value="Na/solute_symporter"/>
</dbReference>
<evidence type="ECO:0000256" key="8">
    <source>
        <dbReference type="ARBA" id="ARBA00022777"/>
    </source>
</evidence>
<evidence type="ECO:0000256" key="6">
    <source>
        <dbReference type="ARBA" id="ARBA00022679"/>
    </source>
</evidence>
<feature type="transmembrane region" description="Helical" evidence="13">
    <location>
        <begin position="36"/>
        <end position="53"/>
    </location>
</feature>
<dbReference type="Pfam" id="PF00072">
    <property type="entry name" value="Response_reg"/>
    <property type="match status" value="1"/>
</dbReference>
<keyword evidence="5 11" id="KW-0597">Phosphoprotein</keyword>
<dbReference type="PRINTS" id="PR00344">
    <property type="entry name" value="BCTRLSENSOR"/>
</dbReference>
<dbReference type="Gene3D" id="3.30.450.20">
    <property type="entry name" value="PAS domain"/>
    <property type="match status" value="1"/>
</dbReference>
<dbReference type="GO" id="GO:0005886">
    <property type="term" value="C:plasma membrane"/>
    <property type="evidence" value="ECO:0007669"/>
    <property type="project" value="TreeGrafter"/>
</dbReference>
<evidence type="ECO:0000313" key="16">
    <source>
        <dbReference type="EMBL" id="RFF29735.1"/>
    </source>
</evidence>
<feature type="transmembrane region" description="Helical" evidence="13">
    <location>
        <begin position="431"/>
        <end position="454"/>
    </location>
</feature>
<dbReference type="InterPro" id="IPR003594">
    <property type="entry name" value="HATPase_dom"/>
</dbReference>
<dbReference type="Pfam" id="PF00512">
    <property type="entry name" value="HisKA"/>
    <property type="match status" value="1"/>
</dbReference>
<dbReference type="InterPro" id="IPR001789">
    <property type="entry name" value="Sig_transdc_resp-reg_receiver"/>
</dbReference>
<dbReference type="CDD" id="cd00075">
    <property type="entry name" value="HATPase"/>
    <property type="match status" value="1"/>
</dbReference>
<feature type="transmembrane region" description="Helical" evidence="13">
    <location>
        <begin position="315"/>
        <end position="338"/>
    </location>
</feature>
<feature type="transmembrane region" description="Helical" evidence="13">
    <location>
        <begin position="112"/>
        <end position="131"/>
    </location>
</feature>
<dbReference type="PANTHER" id="PTHR43047:SF9">
    <property type="entry name" value="HISTIDINE KINASE"/>
    <property type="match status" value="1"/>
</dbReference>
<protein>
    <recommendedName>
        <fullName evidence="4">histidine kinase</fullName>
        <ecNumber evidence="4">2.7.13.3</ecNumber>
    </recommendedName>
</protein>
<feature type="domain" description="Response regulatory" evidence="15">
    <location>
        <begin position="990"/>
        <end position="1104"/>
    </location>
</feature>
<keyword evidence="7 13" id="KW-0812">Transmembrane</keyword>
<dbReference type="FunFam" id="3.30.565.10:FF:000049">
    <property type="entry name" value="Two-component sensor histidine kinase"/>
    <property type="match status" value="1"/>
</dbReference>
<dbReference type="Gene3D" id="3.30.565.10">
    <property type="entry name" value="Histidine kinase-like ATPase, C-terminal domain"/>
    <property type="match status" value="1"/>
</dbReference>
<feature type="transmembrane region" description="Helical" evidence="13">
    <location>
        <begin position="399"/>
        <end position="419"/>
    </location>
</feature>
<dbReference type="PROSITE" id="PS50109">
    <property type="entry name" value="HIS_KIN"/>
    <property type="match status" value="1"/>
</dbReference>
<dbReference type="SMART" id="SM00387">
    <property type="entry name" value="HATPase_c"/>
    <property type="match status" value="1"/>
</dbReference>
<evidence type="ECO:0000256" key="4">
    <source>
        <dbReference type="ARBA" id="ARBA00012438"/>
    </source>
</evidence>
<sequence>MSTLALIGAGLAWLGLLFAVALFGERSQARWRGLWPVVYSLSLAVYCTAWTFYGTTTQAARSGWPIPPTFVGTIILFVVFFPFLRRLVALSKASNATSIADFIATRFGKSSVLAAVVTGVAVIGIVPYISLQLQAVAMSFEAIHGRVTAGESAAWQDLALYAAIIMAVFAMLFGTRRAAATEHNRGLVLAMGFESLLKLAAMLALGAFVLFGLFSGPAEFAERAPSPEFSGLDSFLTLTLLGALAMFTLPHQFHIGVVECRQERHLRVARWLFPLFLILISLPVLPLARAGNALLEGVVTPDLYVLMLPLGEGQQGLALLAFLGGLSAATSMVILASLTLSIMIGNHWLTPALLNRHWGRVSELGIPVRQQRRLGIVVVLLLAYVYSRSIGVADALADIGALSFSGLAQLGPAVILAVYRPGLSARPILAGIVFGVGVWAYVLFLPLLLAGFGVQGDWMSTGPLGLTWLAPENLFGMAELAPLTRAVVASLAVNLVVTLLGARLDASPGRDVAEEDPMRPDMLYRLAERFLPEERLAPLFAGRRDARSLAARLEHELAAVVGSASARLLLDAARRRTPAPLDTVADLVGQAAEQARFSREVLSGALENMSQGVCVVDREMRLVAWNSAYLALFDYPEELIRVGRPVADLLRHNAESGLMGGGDIERKIQRRLAHKRAGTRHRIERPWPDGRIIEIRGNPMPGGGFVATFTDVTAFRNAEEELRRINETLEQRVADRTGKLERAMKDAERASEAKTRFLAAVSHDLVQPLNAAQLLTHALIGRVSDEPSRQSLDQISGALGATEDLIEGLLDISRLDAGGMEPRRSRFPLGELFSQLQGEFSVLARERGLELICVETRLWVETDPQLLRRILQNFLSNAVRYTPEGRVLIGCRRRGERVMIGVWDTGPGLTREDQAVIFEEFRRLGDRQHAPGLGLGLAIAERMARLLGHEIELASQPGRGTVFGVHVPRTEPARAAPPRDADRSEPGSGRVLIVDNEAAMLGSLDTLVSGWGFEVRVAGDADQAQAAAERFAPELLVVDFHLDDGRTGLELLDGLREAGCAAPAILISADHAAEVRQAARRAGCEFLHKPIRPLALRSVMTRMMPRRRRGS</sequence>
<feature type="transmembrane region" description="Helical" evidence="13">
    <location>
        <begin position="158"/>
        <end position="175"/>
    </location>
</feature>
<dbReference type="InterPro" id="IPR036097">
    <property type="entry name" value="HisK_dim/P_sf"/>
</dbReference>
<evidence type="ECO:0000256" key="12">
    <source>
        <dbReference type="SAM" id="Coils"/>
    </source>
</evidence>
<dbReference type="AlphaFoldDB" id="A0A3E1K6U3"/>
<evidence type="ECO:0000256" key="11">
    <source>
        <dbReference type="PROSITE-ProRule" id="PRU00169"/>
    </source>
</evidence>
<dbReference type="PROSITE" id="PS50110">
    <property type="entry name" value="RESPONSE_REGULATORY"/>
    <property type="match status" value="1"/>
</dbReference>
<dbReference type="Gene3D" id="1.20.1730.10">
    <property type="entry name" value="Sodium/glucose cotransporter"/>
    <property type="match status" value="1"/>
</dbReference>
<evidence type="ECO:0000256" key="3">
    <source>
        <dbReference type="ARBA" id="ARBA00006434"/>
    </source>
</evidence>
<dbReference type="Gene3D" id="3.40.50.2300">
    <property type="match status" value="1"/>
</dbReference>
<keyword evidence="12" id="KW-0175">Coiled coil</keyword>
<dbReference type="PROSITE" id="PS50283">
    <property type="entry name" value="NA_SOLUT_SYMP_3"/>
    <property type="match status" value="1"/>
</dbReference>
<evidence type="ECO:0000256" key="10">
    <source>
        <dbReference type="ARBA" id="ARBA00023136"/>
    </source>
</evidence>
<dbReference type="RefSeq" id="WP_116651320.1">
    <property type="nucleotide sequence ID" value="NZ_QUZK01000042.1"/>
</dbReference>
<dbReference type="InterPro" id="IPR005467">
    <property type="entry name" value="His_kinase_dom"/>
</dbReference>
<evidence type="ECO:0000256" key="1">
    <source>
        <dbReference type="ARBA" id="ARBA00000085"/>
    </source>
</evidence>
<feature type="modified residue" description="4-aspartylphosphate" evidence="11">
    <location>
        <position position="1039"/>
    </location>
</feature>
<feature type="transmembrane region" description="Helical" evidence="13">
    <location>
        <begin position="374"/>
        <end position="393"/>
    </location>
</feature>
<name>A0A3E1K6U3_9GAMM</name>
<accession>A0A3E1K6U3</accession>
<organism evidence="16 17">
    <name type="scientific">Wenzhouxiangella sediminis</name>
    <dbReference type="NCBI Taxonomy" id="1792836"/>
    <lineage>
        <taxon>Bacteria</taxon>
        <taxon>Pseudomonadati</taxon>
        <taxon>Pseudomonadota</taxon>
        <taxon>Gammaproteobacteria</taxon>
        <taxon>Chromatiales</taxon>
        <taxon>Wenzhouxiangellaceae</taxon>
        <taxon>Wenzhouxiangella</taxon>
    </lineage>
</organism>
<feature type="coiled-coil region" evidence="12">
    <location>
        <begin position="712"/>
        <end position="746"/>
    </location>
</feature>
<dbReference type="SUPFAM" id="SSF52172">
    <property type="entry name" value="CheY-like"/>
    <property type="match status" value="1"/>
</dbReference>
<dbReference type="SUPFAM" id="SSF55874">
    <property type="entry name" value="ATPase domain of HSP90 chaperone/DNA topoisomerase II/histidine kinase"/>
    <property type="match status" value="1"/>
</dbReference>
<dbReference type="Pfam" id="PF12860">
    <property type="entry name" value="PAS_7"/>
    <property type="match status" value="1"/>
</dbReference>
<dbReference type="InterPro" id="IPR004358">
    <property type="entry name" value="Sig_transdc_His_kin-like_C"/>
</dbReference>
<comment type="catalytic activity">
    <reaction evidence="1">
        <text>ATP + protein L-histidine = ADP + protein N-phospho-L-histidine.</text>
        <dbReference type="EC" id="2.7.13.3"/>
    </reaction>
</comment>
<dbReference type="CDD" id="cd00082">
    <property type="entry name" value="HisKA"/>
    <property type="match status" value="1"/>
</dbReference>
<dbReference type="EMBL" id="QUZK01000042">
    <property type="protein sequence ID" value="RFF29735.1"/>
    <property type="molecule type" value="Genomic_DNA"/>
</dbReference>
<feature type="transmembrane region" description="Helical" evidence="13">
    <location>
        <begin position="6"/>
        <end position="24"/>
    </location>
</feature>
<dbReference type="EC" id="2.7.13.3" evidence="4"/>
<evidence type="ECO:0000256" key="7">
    <source>
        <dbReference type="ARBA" id="ARBA00022692"/>
    </source>
</evidence>
<dbReference type="GO" id="GO:0000155">
    <property type="term" value="F:phosphorelay sensor kinase activity"/>
    <property type="evidence" value="ECO:0007669"/>
    <property type="project" value="InterPro"/>
</dbReference>
<dbReference type="InterPro" id="IPR036890">
    <property type="entry name" value="HATPase_C_sf"/>
</dbReference>
<keyword evidence="8" id="KW-0418">Kinase</keyword>
<dbReference type="PANTHER" id="PTHR43047">
    <property type="entry name" value="TWO-COMPONENT HISTIDINE PROTEIN KINASE"/>
    <property type="match status" value="1"/>
</dbReference>
<evidence type="ECO:0000256" key="2">
    <source>
        <dbReference type="ARBA" id="ARBA00004141"/>
    </source>
</evidence>
<dbReference type="Pfam" id="PF02518">
    <property type="entry name" value="HATPase_c"/>
    <property type="match status" value="1"/>
</dbReference>
<dbReference type="InterPro" id="IPR038377">
    <property type="entry name" value="Na/Glc_symporter_sf"/>
</dbReference>
<feature type="transmembrane region" description="Helical" evidence="13">
    <location>
        <begin position="196"/>
        <end position="214"/>
    </location>
</feature>
<comment type="subcellular location">
    <subcellularLocation>
        <location evidence="2">Membrane</location>
        <topology evidence="2">Multi-pass membrane protein</topology>
    </subcellularLocation>
</comment>
<evidence type="ECO:0000259" key="15">
    <source>
        <dbReference type="PROSITE" id="PS50110"/>
    </source>
</evidence>
<dbReference type="SUPFAM" id="SSF47384">
    <property type="entry name" value="Homodimeric domain of signal transducing histidine kinase"/>
    <property type="match status" value="1"/>
</dbReference>
<dbReference type="InterPro" id="IPR035965">
    <property type="entry name" value="PAS-like_dom_sf"/>
</dbReference>
<dbReference type="SMART" id="SM00448">
    <property type="entry name" value="REC"/>
    <property type="match status" value="1"/>
</dbReference>
<dbReference type="SMART" id="SM00388">
    <property type="entry name" value="HisKA"/>
    <property type="match status" value="1"/>
</dbReference>
<dbReference type="InterPro" id="IPR000014">
    <property type="entry name" value="PAS"/>
</dbReference>
<feature type="domain" description="Histidine kinase" evidence="14">
    <location>
        <begin position="760"/>
        <end position="971"/>
    </location>
</feature>
<dbReference type="OrthoDB" id="9764438at2"/>
<feature type="transmembrane region" description="Helical" evidence="13">
    <location>
        <begin position="65"/>
        <end position="84"/>
    </location>
</feature>
<dbReference type="SUPFAM" id="SSF55785">
    <property type="entry name" value="PYP-like sensor domain (PAS domain)"/>
    <property type="match status" value="1"/>
</dbReference>
<reference evidence="16 17" key="1">
    <citation type="submission" date="2018-08" db="EMBL/GenBank/DDBJ databases">
        <title>Wenzhouxiangella salilacus sp. nov., a novel bacterium isolated from a saline lake in Xinjiang Province, China.</title>
        <authorList>
            <person name="Han S."/>
        </authorList>
    </citation>
    <scope>NUCLEOTIDE SEQUENCE [LARGE SCALE GENOMIC DNA]</scope>
    <source>
        <strain evidence="16 17">XDB06</strain>
    </source>
</reference>
<comment type="similarity">
    <text evidence="3">Belongs to the sodium:solute symporter (SSF) (TC 2.A.21) family.</text>
</comment>
<dbReference type="GO" id="GO:0009927">
    <property type="term" value="F:histidine phosphotransfer kinase activity"/>
    <property type="evidence" value="ECO:0007669"/>
    <property type="project" value="TreeGrafter"/>
</dbReference>
<dbReference type="SMART" id="SM00091">
    <property type="entry name" value="PAS"/>
    <property type="match status" value="1"/>
</dbReference>
<evidence type="ECO:0000256" key="9">
    <source>
        <dbReference type="ARBA" id="ARBA00022989"/>
    </source>
</evidence>
<feature type="transmembrane region" description="Helical" evidence="13">
    <location>
        <begin position="271"/>
        <end position="295"/>
    </location>
</feature>
<evidence type="ECO:0000259" key="14">
    <source>
        <dbReference type="PROSITE" id="PS50109"/>
    </source>
</evidence>
<feature type="transmembrane region" description="Helical" evidence="13">
    <location>
        <begin position="234"/>
        <end position="250"/>
    </location>
</feature>
<dbReference type="InterPro" id="IPR003661">
    <property type="entry name" value="HisK_dim/P_dom"/>
</dbReference>
<comment type="caution">
    <text evidence="16">The sequence shown here is derived from an EMBL/GenBank/DDBJ whole genome shotgun (WGS) entry which is preliminary data.</text>
</comment>
<gene>
    <name evidence="16" type="ORF">DZC52_11700</name>
</gene>
<evidence type="ECO:0000256" key="13">
    <source>
        <dbReference type="SAM" id="Phobius"/>
    </source>
</evidence>
<keyword evidence="10 13" id="KW-0472">Membrane</keyword>
<keyword evidence="17" id="KW-1185">Reference proteome</keyword>
<dbReference type="InterPro" id="IPR011006">
    <property type="entry name" value="CheY-like_superfamily"/>
</dbReference>
<proteinExistence type="inferred from homology"/>
<dbReference type="Gene3D" id="1.10.287.130">
    <property type="match status" value="1"/>
</dbReference>
<keyword evidence="9 13" id="KW-1133">Transmembrane helix</keyword>
<dbReference type="Proteomes" id="UP000260351">
    <property type="component" value="Unassembled WGS sequence"/>
</dbReference>
<dbReference type="GO" id="GO:0022857">
    <property type="term" value="F:transmembrane transporter activity"/>
    <property type="evidence" value="ECO:0007669"/>
    <property type="project" value="InterPro"/>
</dbReference>
<dbReference type="CDD" id="cd00130">
    <property type="entry name" value="PAS"/>
    <property type="match status" value="1"/>
</dbReference>